<feature type="compositionally biased region" description="Basic and acidic residues" evidence="1">
    <location>
        <begin position="168"/>
        <end position="178"/>
    </location>
</feature>
<feature type="region of interest" description="Disordered" evidence="1">
    <location>
        <begin position="168"/>
        <end position="205"/>
    </location>
</feature>
<reference evidence="2 3" key="1">
    <citation type="submission" date="2016-10" db="EMBL/GenBank/DDBJ databases">
        <authorList>
            <person name="de Groot N.N."/>
        </authorList>
    </citation>
    <scope>NUCLEOTIDE SEQUENCE [LARGE SCALE GENOMIC DNA]</scope>
    <source>
        <strain evidence="2 3">DSM 23581</strain>
    </source>
</reference>
<dbReference type="RefSeq" id="WP_093245919.1">
    <property type="nucleotide sequence ID" value="NZ_FNQF01000016.1"/>
</dbReference>
<dbReference type="InterPro" id="IPR011652">
    <property type="entry name" value="MORN_2"/>
</dbReference>
<sequence length="205" mass="23717">MKYLTLYLILLFTIICEAQIKKSNLTGTWELKKTESNAEISETDIFGNSNRKSEEKGKKEADIILQFGEKENLDIIQFGNKSRVKFILKDSMLTLGQSEYKILSLTNTELVLTKPNNLFSAKDFYIKTNKKIEPVKKVELIEKKYENGQLKLKGTLRNGIESGTWTEWHENGQKKSEKSFSNGIPLGTWKEWDKNGKLTKEKKWN</sequence>
<accession>A0A1H4DVI6</accession>
<dbReference type="Gene3D" id="2.20.110.10">
    <property type="entry name" value="Histone H3 K4-specific methyltransferase SET7/9 N-terminal domain"/>
    <property type="match status" value="1"/>
</dbReference>
<name>A0A1H4DVI6_9FLAO</name>
<evidence type="ECO:0000313" key="2">
    <source>
        <dbReference type="EMBL" id="SEA76518.1"/>
    </source>
</evidence>
<dbReference type="Proteomes" id="UP000198820">
    <property type="component" value="Unassembled WGS sequence"/>
</dbReference>
<proteinExistence type="predicted"/>
<dbReference type="AlphaFoldDB" id="A0A1H4DVI6"/>
<dbReference type="SUPFAM" id="SSF82185">
    <property type="entry name" value="Histone H3 K4-specific methyltransferase SET7/9 N-terminal domain"/>
    <property type="match status" value="1"/>
</dbReference>
<evidence type="ECO:0000256" key="1">
    <source>
        <dbReference type="SAM" id="MobiDB-lite"/>
    </source>
</evidence>
<dbReference type="STRING" id="908615.SAMN05421540_1163"/>
<feature type="compositionally biased region" description="Basic and acidic residues" evidence="1">
    <location>
        <begin position="190"/>
        <end position="205"/>
    </location>
</feature>
<gene>
    <name evidence="2" type="ORF">SAMN05421540_1163</name>
</gene>
<evidence type="ECO:0000313" key="3">
    <source>
        <dbReference type="Proteomes" id="UP000198820"/>
    </source>
</evidence>
<dbReference type="EMBL" id="FNQF01000016">
    <property type="protein sequence ID" value="SEA76518.1"/>
    <property type="molecule type" value="Genomic_DNA"/>
</dbReference>
<organism evidence="2 3">
    <name type="scientific">Psychroflexus halocasei</name>
    <dbReference type="NCBI Taxonomy" id="908615"/>
    <lineage>
        <taxon>Bacteria</taxon>
        <taxon>Pseudomonadati</taxon>
        <taxon>Bacteroidota</taxon>
        <taxon>Flavobacteriia</taxon>
        <taxon>Flavobacteriales</taxon>
        <taxon>Flavobacteriaceae</taxon>
        <taxon>Psychroflexus</taxon>
    </lineage>
</organism>
<dbReference type="Pfam" id="PF07661">
    <property type="entry name" value="MORN_2"/>
    <property type="match status" value="2"/>
</dbReference>
<keyword evidence="3" id="KW-1185">Reference proteome</keyword>
<protein>
    <submittedName>
        <fullName evidence="2">MORN repeat variant</fullName>
    </submittedName>
</protein>